<name>A0A1S1NPR0_9MYCO</name>
<evidence type="ECO:0008006" key="4">
    <source>
        <dbReference type="Google" id="ProtNLM"/>
    </source>
</evidence>
<accession>A0A1S1NPR0</accession>
<protein>
    <recommendedName>
        <fullName evidence="4">LGFP repeat-containing protein</fullName>
    </recommendedName>
</protein>
<organism evidence="2 3">
    <name type="scientific">Mycobacterium talmoniae</name>
    <dbReference type="NCBI Taxonomy" id="1858794"/>
    <lineage>
        <taxon>Bacteria</taxon>
        <taxon>Bacillati</taxon>
        <taxon>Actinomycetota</taxon>
        <taxon>Actinomycetes</taxon>
        <taxon>Mycobacteriales</taxon>
        <taxon>Mycobacteriaceae</taxon>
        <taxon>Mycobacterium</taxon>
    </lineage>
</organism>
<proteinExistence type="predicted"/>
<feature type="region of interest" description="Disordered" evidence="1">
    <location>
        <begin position="1"/>
        <end position="31"/>
    </location>
</feature>
<feature type="compositionally biased region" description="Basic and acidic residues" evidence="1">
    <location>
        <begin position="1"/>
        <end position="24"/>
    </location>
</feature>
<evidence type="ECO:0000313" key="2">
    <source>
        <dbReference type="EMBL" id="OHV04775.1"/>
    </source>
</evidence>
<dbReference type="Pfam" id="PF08310">
    <property type="entry name" value="LGFP"/>
    <property type="match status" value="2"/>
</dbReference>
<dbReference type="Proteomes" id="UP000179734">
    <property type="component" value="Unassembled WGS sequence"/>
</dbReference>
<dbReference type="AlphaFoldDB" id="A0A1S1NPR0"/>
<gene>
    <name evidence="2" type="ORF">BKN37_08495</name>
</gene>
<evidence type="ECO:0000313" key="3">
    <source>
        <dbReference type="Proteomes" id="UP000179734"/>
    </source>
</evidence>
<keyword evidence="3" id="KW-1185">Reference proteome</keyword>
<reference evidence="2 3" key="1">
    <citation type="submission" date="2016-10" db="EMBL/GenBank/DDBJ databases">
        <title>Genome sequence of Mycobacterium talmonii.</title>
        <authorList>
            <person name="Greninger A.L."/>
            <person name="Elliott B."/>
            <person name="Vasireddy S."/>
            <person name="Vasireddy R."/>
        </authorList>
    </citation>
    <scope>NUCLEOTIDE SEQUENCE [LARGE SCALE GENOMIC DNA]</scope>
    <source>
        <strain evidence="3">NE-TNMC-100812</strain>
    </source>
</reference>
<dbReference type="InterPro" id="IPR013207">
    <property type="entry name" value="LGFP"/>
</dbReference>
<sequence>MEKYNSLDQKAKDDLGEPKGEQKGTPDGGIYQEFEGGVIIHKTKSYVVWGAIRDKWNELGGSQGELGYPTSDETDLPDGGKQSTFEHGTITWKPGEEAQVTKS</sequence>
<feature type="region of interest" description="Disordered" evidence="1">
    <location>
        <begin position="59"/>
        <end position="103"/>
    </location>
</feature>
<evidence type="ECO:0000256" key="1">
    <source>
        <dbReference type="SAM" id="MobiDB-lite"/>
    </source>
</evidence>
<dbReference type="EMBL" id="MLQM01000031">
    <property type="protein sequence ID" value="OHV04775.1"/>
    <property type="molecule type" value="Genomic_DNA"/>
</dbReference>
<comment type="caution">
    <text evidence="2">The sequence shown here is derived from an EMBL/GenBank/DDBJ whole genome shotgun (WGS) entry which is preliminary data.</text>
</comment>